<evidence type="ECO:0000259" key="8">
    <source>
        <dbReference type="Pfam" id="PF04039"/>
    </source>
</evidence>
<feature type="domain" description="Na+/H+ antiporter MnhB subunit-related protein" evidence="8">
    <location>
        <begin position="7"/>
        <end position="131"/>
    </location>
</feature>
<dbReference type="PANTHER" id="PTHR33932">
    <property type="entry name" value="NA(+)/H(+) ANTIPORTER SUBUNIT B"/>
    <property type="match status" value="1"/>
</dbReference>
<keyword evidence="6 7" id="KW-0472">Membrane</keyword>
<comment type="similarity">
    <text evidence="2">Belongs to the CPA3 antiporters (TC 2.A.63) subunit B family.</text>
</comment>
<keyword evidence="3" id="KW-1003">Cell membrane</keyword>
<evidence type="ECO:0000256" key="5">
    <source>
        <dbReference type="ARBA" id="ARBA00022989"/>
    </source>
</evidence>
<feature type="transmembrane region" description="Helical" evidence="7">
    <location>
        <begin position="66"/>
        <end position="89"/>
    </location>
</feature>
<comment type="caution">
    <text evidence="9">The sequence shown here is derived from an EMBL/GenBank/DDBJ whole genome shotgun (WGS) entry which is preliminary data.</text>
</comment>
<dbReference type="EMBL" id="JAFBFH010000010">
    <property type="protein sequence ID" value="MBM7714916.1"/>
    <property type="molecule type" value="Genomic_DNA"/>
</dbReference>
<keyword evidence="5 7" id="KW-1133">Transmembrane helix</keyword>
<feature type="transmembrane region" description="Helical" evidence="7">
    <location>
        <begin position="109"/>
        <end position="136"/>
    </location>
</feature>
<dbReference type="PANTHER" id="PTHR33932:SF4">
    <property type="entry name" value="NA(+)_H(+) ANTIPORTER SUBUNIT B"/>
    <property type="match status" value="1"/>
</dbReference>
<evidence type="ECO:0000256" key="2">
    <source>
        <dbReference type="ARBA" id="ARBA00009425"/>
    </source>
</evidence>
<dbReference type="Pfam" id="PF04039">
    <property type="entry name" value="MnhB"/>
    <property type="match status" value="1"/>
</dbReference>
<feature type="transmembrane region" description="Helical" evidence="7">
    <location>
        <begin position="34"/>
        <end position="54"/>
    </location>
</feature>
<evidence type="ECO:0000256" key="4">
    <source>
        <dbReference type="ARBA" id="ARBA00022692"/>
    </source>
</evidence>
<comment type="subcellular location">
    <subcellularLocation>
        <location evidence="1">Cell membrane</location>
        <topology evidence="1">Multi-pass membrane protein</topology>
    </subcellularLocation>
</comment>
<evidence type="ECO:0000256" key="1">
    <source>
        <dbReference type="ARBA" id="ARBA00004651"/>
    </source>
</evidence>
<proteinExistence type="inferred from homology"/>
<evidence type="ECO:0000256" key="3">
    <source>
        <dbReference type="ARBA" id="ARBA00022475"/>
    </source>
</evidence>
<gene>
    <name evidence="9" type="ORF">JOC94_001888</name>
</gene>
<keyword evidence="4 7" id="KW-0812">Transmembrane</keyword>
<protein>
    <submittedName>
        <fullName evidence="9">Multicomponent Na+:H+ antiporter subunit B</fullName>
    </submittedName>
</protein>
<dbReference type="Proteomes" id="UP000823485">
    <property type="component" value="Unassembled WGS sequence"/>
</dbReference>
<dbReference type="InterPro" id="IPR050622">
    <property type="entry name" value="CPA3_antiporter_subunitB"/>
</dbReference>
<keyword evidence="10" id="KW-1185">Reference proteome</keyword>
<sequence>MEINNVILKTVTKIVVFIILTFAVYLFFSGHHTPGGGFIGGLVLASAFILLLLAHDIETIQKGIPFDFKLVAALGVLIAVSEGAGSLLFGKPFLSQAFAYIGIPYYGKIGLATITLFEAGVALTVVGVVVTIILSISEGV</sequence>
<evidence type="ECO:0000256" key="6">
    <source>
        <dbReference type="ARBA" id="ARBA00023136"/>
    </source>
</evidence>
<name>A0ABS2R8J8_9BACI</name>
<dbReference type="InterPro" id="IPR007182">
    <property type="entry name" value="MnhB"/>
</dbReference>
<dbReference type="NCBIfam" id="NF009223">
    <property type="entry name" value="PRK12573.1"/>
    <property type="match status" value="1"/>
</dbReference>
<dbReference type="RefSeq" id="WP_077113616.1">
    <property type="nucleotide sequence ID" value="NZ_JAFBFH010000010.1"/>
</dbReference>
<organism evidence="9 10">
    <name type="scientific">Siminovitchia thermophila</name>
    <dbReference type="NCBI Taxonomy" id="1245522"/>
    <lineage>
        <taxon>Bacteria</taxon>
        <taxon>Bacillati</taxon>
        <taxon>Bacillota</taxon>
        <taxon>Bacilli</taxon>
        <taxon>Bacillales</taxon>
        <taxon>Bacillaceae</taxon>
        <taxon>Siminovitchia</taxon>
    </lineage>
</organism>
<reference evidence="9 10" key="1">
    <citation type="submission" date="2021-01" db="EMBL/GenBank/DDBJ databases">
        <title>Genomic Encyclopedia of Type Strains, Phase IV (KMG-IV): sequencing the most valuable type-strain genomes for metagenomic binning, comparative biology and taxonomic classification.</title>
        <authorList>
            <person name="Goeker M."/>
        </authorList>
    </citation>
    <scope>NUCLEOTIDE SEQUENCE [LARGE SCALE GENOMIC DNA]</scope>
    <source>
        <strain evidence="9 10">DSM 105453</strain>
    </source>
</reference>
<accession>A0ABS2R8J8</accession>
<evidence type="ECO:0000313" key="9">
    <source>
        <dbReference type="EMBL" id="MBM7714916.1"/>
    </source>
</evidence>
<evidence type="ECO:0000256" key="7">
    <source>
        <dbReference type="SAM" id="Phobius"/>
    </source>
</evidence>
<evidence type="ECO:0000313" key="10">
    <source>
        <dbReference type="Proteomes" id="UP000823485"/>
    </source>
</evidence>
<feature type="transmembrane region" description="Helical" evidence="7">
    <location>
        <begin position="7"/>
        <end position="28"/>
    </location>
</feature>